<dbReference type="InterPro" id="IPR008701">
    <property type="entry name" value="NPP1"/>
</dbReference>
<accession>A0A8K1FG63</accession>
<organism evidence="2 3">
    <name type="scientific">Pythium oligandrum</name>
    <name type="common">Mycoparasitic fungus</name>
    <dbReference type="NCBI Taxonomy" id="41045"/>
    <lineage>
        <taxon>Eukaryota</taxon>
        <taxon>Sar</taxon>
        <taxon>Stramenopiles</taxon>
        <taxon>Oomycota</taxon>
        <taxon>Peronosporomycetes</taxon>
        <taxon>Pythiales</taxon>
        <taxon>Pythiaceae</taxon>
        <taxon>Pythium</taxon>
    </lineage>
</organism>
<proteinExistence type="predicted"/>
<name>A0A8K1FG63_PYTOL</name>
<evidence type="ECO:0000313" key="3">
    <source>
        <dbReference type="Proteomes" id="UP000794436"/>
    </source>
</evidence>
<evidence type="ECO:0008006" key="4">
    <source>
        <dbReference type="Google" id="ProtNLM"/>
    </source>
</evidence>
<dbReference type="PIRSF" id="PIRSF029958">
    <property type="entry name" value="Necrosis-inducing_protein"/>
    <property type="match status" value="1"/>
</dbReference>
<dbReference type="Pfam" id="PF05630">
    <property type="entry name" value="NPP1"/>
    <property type="match status" value="1"/>
</dbReference>
<protein>
    <recommendedName>
        <fullName evidence="4">Necrosis inducing protein</fullName>
    </recommendedName>
</protein>
<evidence type="ECO:0000256" key="1">
    <source>
        <dbReference type="SAM" id="SignalP"/>
    </source>
</evidence>
<feature type="chain" id="PRO_5035445981" description="Necrosis inducing protein" evidence="1">
    <location>
        <begin position="20"/>
        <end position="260"/>
    </location>
</feature>
<dbReference type="EMBL" id="SPLM01000111">
    <property type="protein sequence ID" value="TMW58382.1"/>
    <property type="molecule type" value="Genomic_DNA"/>
</dbReference>
<gene>
    <name evidence="2" type="ORF">Poli38472_009941</name>
</gene>
<evidence type="ECO:0000313" key="2">
    <source>
        <dbReference type="EMBL" id="TMW58382.1"/>
    </source>
</evidence>
<dbReference type="OrthoDB" id="147163at2759"/>
<dbReference type="AlphaFoldDB" id="A0A8K1FG63"/>
<sequence length="260" mass="28565">MKWAALLVFSAALLSTVRGDDFPKLDAAPPKNIDISSITPVLDMDTDSCLPSAAISRSGQQNGGLKPTGKITGGCRRGDFMDFSNTYHRYACVNGNGNQYCGHFFAYYFLKDQAVPTFGGGHRHDLEQIGIWTVNGRVTHGGFSAHGKMENRPVDQIPQEGGRLKFVYHKDGVVTHAIRFGKTNEGAENPTGAFVVPTLVSWFTMKGDTIDNAGLRNNLNSFDYGNANMPIKDNNFLSNLNKFRPSDFPEFTQESIDTSQ</sequence>
<dbReference type="PANTHER" id="PTHR33657:SF6">
    <property type="entry name" value="SECRETED PROTEIN"/>
    <property type="match status" value="1"/>
</dbReference>
<reference evidence="2" key="1">
    <citation type="submission" date="2019-03" db="EMBL/GenBank/DDBJ databases">
        <title>Long read genome sequence of the mycoparasitic Pythium oligandrum ATCC 38472 isolated from sugarbeet rhizosphere.</title>
        <authorList>
            <person name="Gaulin E."/>
        </authorList>
    </citation>
    <scope>NUCLEOTIDE SEQUENCE</scope>
    <source>
        <strain evidence="2">ATCC 38472_TT</strain>
    </source>
</reference>
<keyword evidence="1" id="KW-0732">Signal</keyword>
<keyword evidence="3" id="KW-1185">Reference proteome</keyword>
<dbReference type="Proteomes" id="UP000794436">
    <property type="component" value="Unassembled WGS sequence"/>
</dbReference>
<comment type="caution">
    <text evidence="2">The sequence shown here is derived from an EMBL/GenBank/DDBJ whole genome shotgun (WGS) entry which is preliminary data.</text>
</comment>
<feature type="signal peptide" evidence="1">
    <location>
        <begin position="1"/>
        <end position="19"/>
    </location>
</feature>
<dbReference type="PANTHER" id="PTHR33657">
    <property type="entry name" value="DOMAIN PROTEIN, PUTATIVE (AFU_ORTHOLOGUE AFUA_5G00600)-RELATED"/>
    <property type="match status" value="1"/>
</dbReference>